<feature type="domain" description="Glycosyltransferase subfamily 4-like N-terminal" evidence="5">
    <location>
        <begin position="25"/>
        <end position="183"/>
    </location>
</feature>
<dbReference type="GO" id="GO:0016757">
    <property type="term" value="F:glycosyltransferase activity"/>
    <property type="evidence" value="ECO:0007669"/>
    <property type="project" value="UniProtKB-KW"/>
</dbReference>
<accession>A0A318A166</accession>
<proteinExistence type="predicted"/>
<dbReference type="InterPro" id="IPR050194">
    <property type="entry name" value="Glycosyltransferase_grp1"/>
</dbReference>
<dbReference type="EMBL" id="QHLY01000005">
    <property type="protein sequence ID" value="PXA72016.1"/>
    <property type="molecule type" value="Genomic_DNA"/>
</dbReference>
<dbReference type="RefSeq" id="WP_110125539.1">
    <property type="nucleotide sequence ID" value="NZ_QHLY01000005.1"/>
</dbReference>
<keyword evidence="7" id="KW-1185">Reference proteome</keyword>
<dbReference type="PANTHER" id="PTHR45947">
    <property type="entry name" value="SULFOQUINOVOSYL TRANSFERASE SQD2"/>
    <property type="match status" value="1"/>
</dbReference>
<feature type="domain" description="Glycosyl transferase family 1" evidence="4">
    <location>
        <begin position="194"/>
        <end position="340"/>
    </location>
</feature>
<name>A0A318A166_9MICO</name>
<dbReference type="Pfam" id="PF13439">
    <property type="entry name" value="Glyco_transf_4"/>
    <property type="match status" value="1"/>
</dbReference>
<gene>
    <name evidence="6" type="ORF">CTB96_03665</name>
</gene>
<dbReference type="InterPro" id="IPR001296">
    <property type="entry name" value="Glyco_trans_1"/>
</dbReference>
<evidence type="ECO:0000313" key="6">
    <source>
        <dbReference type="EMBL" id="PXA72016.1"/>
    </source>
</evidence>
<comment type="caution">
    <text evidence="6">The sequence shown here is derived from an EMBL/GenBank/DDBJ whole genome shotgun (WGS) entry which is preliminary data.</text>
</comment>
<evidence type="ECO:0000256" key="1">
    <source>
        <dbReference type="ARBA" id="ARBA00021292"/>
    </source>
</evidence>
<dbReference type="InterPro" id="IPR028098">
    <property type="entry name" value="Glyco_trans_4-like_N"/>
</dbReference>
<keyword evidence="3 6" id="KW-0808">Transferase</keyword>
<protein>
    <recommendedName>
        <fullName evidence="1">D-inositol 3-phosphate glycosyltransferase</fullName>
    </recommendedName>
</protein>
<evidence type="ECO:0000313" key="7">
    <source>
        <dbReference type="Proteomes" id="UP000246722"/>
    </source>
</evidence>
<evidence type="ECO:0000256" key="2">
    <source>
        <dbReference type="ARBA" id="ARBA00022676"/>
    </source>
</evidence>
<dbReference type="PANTHER" id="PTHR45947:SF3">
    <property type="entry name" value="SULFOQUINOVOSYL TRANSFERASE SQD2"/>
    <property type="match status" value="1"/>
</dbReference>
<dbReference type="AlphaFoldDB" id="A0A318A166"/>
<evidence type="ECO:0000259" key="4">
    <source>
        <dbReference type="Pfam" id="PF00534"/>
    </source>
</evidence>
<organism evidence="6 7">
    <name type="scientific">Cryobacterium arcticum</name>
    <dbReference type="NCBI Taxonomy" id="670052"/>
    <lineage>
        <taxon>Bacteria</taxon>
        <taxon>Bacillati</taxon>
        <taxon>Actinomycetota</taxon>
        <taxon>Actinomycetes</taxon>
        <taxon>Micrococcales</taxon>
        <taxon>Microbacteriaceae</taxon>
        <taxon>Cryobacterium</taxon>
    </lineage>
</organism>
<sequence length="375" mass="40154">MRAATRLRIVIIAPLRFPIRRPHAGGLESAVWNEADQLRARGHEVTMIAVTGSDGTDPTSGFAIPRLTWPAGARPTDDTYPPDYERVSVPALDQALDLIKAQPDRFDVISNHCLHPLPLLRAGELGVPMVSTLHTPVDQSMVDAHLAATGQRSHFLSVSEHTRSEWAAAGIESSVLGNAVDPSAWPLGPGGSELVWFGRLVPEKAPHLAIDVAERLGRALVIAGRVGDEKYAGQFVFPRLSDSIRYVGHLAPEELAELVGRSACSIGTPAWEEPFGLVAPEALMCGTPVASFAVGGVSEIADGSRGMVTAERGDVAGLAEAANVLIERSEHDPEFRAATRAGAVARFSLEARTRDLEVVFLRLIDEPSSVWELSA</sequence>
<evidence type="ECO:0000259" key="5">
    <source>
        <dbReference type="Pfam" id="PF13439"/>
    </source>
</evidence>
<dbReference type="GO" id="GO:1901137">
    <property type="term" value="P:carbohydrate derivative biosynthetic process"/>
    <property type="evidence" value="ECO:0007669"/>
    <property type="project" value="UniProtKB-ARBA"/>
</dbReference>
<dbReference type="SUPFAM" id="SSF53756">
    <property type="entry name" value="UDP-Glycosyltransferase/glycogen phosphorylase"/>
    <property type="match status" value="1"/>
</dbReference>
<evidence type="ECO:0000256" key="3">
    <source>
        <dbReference type="ARBA" id="ARBA00022679"/>
    </source>
</evidence>
<reference evidence="6 7" key="1">
    <citation type="submission" date="2018-05" db="EMBL/GenBank/DDBJ databases">
        <title>Genetic diversity of glacier-inhabiting Cryobacterium bacteria in China and description of Cryobacterium mengkeensis sp. nov. and Arthrobacter glacialis sp. nov.</title>
        <authorList>
            <person name="Liu Q."/>
            <person name="Xin Y.-H."/>
        </authorList>
    </citation>
    <scope>NUCLEOTIDE SEQUENCE [LARGE SCALE GENOMIC DNA]</scope>
    <source>
        <strain evidence="6 7">SK-1</strain>
    </source>
</reference>
<dbReference type="Pfam" id="PF00534">
    <property type="entry name" value="Glycos_transf_1"/>
    <property type="match status" value="1"/>
</dbReference>
<dbReference type="OrthoDB" id="9809227at2"/>
<dbReference type="Gene3D" id="3.40.50.2000">
    <property type="entry name" value="Glycogen Phosphorylase B"/>
    <property type="match status" value="2"/>
</dbReference>
<dbReference type="Proteomes" id="UP000246722">
    <property type="component" value="Unassembled WGS sequence"/>
</dbReference>
<keyword evidence="2" id="KW-0328">Glycosyltransferase</keyword>